<organism evidence="3 4">
    <name type="scientific">Kribbella pratensis</name>
    <dbReference type="NCBI Taxonomy" id="2512112"/>
    <lineage>
        <taxon>Bacteria</taxon>
        <taxon>Bacillati</taxon>
        <taxon>Actinomycetota</taxon>
        <taxon>Actinomycetes</taxon>
        <taxon>Propionibacteriales</taxon>
        <taxon>Kribbellaceae</taxon>
        <taxon>Kribbella</taxon>
    </lineage>
</organism>
<dbReference type="OrthoDB" id="4229919at2"/>
<protein>
    <submittedName>
        <fullName evidence="3">DUF3099 family protein</fullName>
    </submittedName>
</protein>
<dbReference type="EMBL" id="SODP01000001">
    <property type="protein sequence ID" value="TDW76227.1"/>
    <property type="molecule type" value="Genomic_DNA"/>
</dbReference>
<name>A0A4V3GHI3_9ACTN</name>
<evidence type="ECO:0000313" key="4">
    <source>
        <dbReference type="Proteomes" id="UP000295146"/>
    </source>
</evidence>
<dbReference type="Pfam" id="PF11298">
    <property type="entry name" value="DUF3099"/>
    <property type="match status" value="1"/>
</dbReference>
<accession>A0A4V3GHI3</accession>
<dbReference type="Proteomes" id="UP000295146">
    <property type="component" value="Unassembled WGS sequence"/>
</dbReference>
<dbReference type="AlphaFoldDB" id="A0A4V3GHI3"/>
<feature type="transmembrane region" description="Helical" evidence="2">
    <location>
        <begin position="56"/>
        <end position="75"/>
    </location>
</feature>
<gene>
    <name evidence="3" type="ORF">EV653_1372</name>
</gene>
<feature type="transmembrane region" description="Helical" evidence="2">
    <location>
        <begin position="30"/>
        <end position="50"/>
    </location>
</feature>
<evidence type="ECO:0000256" key="1">
    <source>
        <dbReference type="SAM" id="MobiDB-lite"/>
    </source>
</evidence>
<keyword evidence="2" id="KW-0812">Transmembrane</keyword>
<feature type="compositionally biased region" description="Basic and acidic residues" evidence="1">
    <location>
        <begin position="107"/>
        <end position="123"/>
    </location>
</feature>
<keyword evidence="4" id="KW-1185">Reference proteome</keyword>
<sequence>MSRHRERTGETVISVTSAQPGRSEDLDSRIVRYAWMMSIRIVCFVLAVLTPSPWRWLFVVGAIALPYFAVVLANAHRSVTQPAAAPYIAPSRLAIGERPTVVVPQDEDPHQGPRQDPRTDTEK</sequence>
<dbReference type="RefSeq" id="WP_134098994.1">
    <property type="nucleotide sequence ID" value="NZ_SODP01000001.1"/>
</dbReference>
<evidence type="ECO:0000313" key="3">
    <source>
        <dbReference type="EMBL" id="TDW76227.1"/>
    </source>
</evidence>
<reference evidence="3 4" key="1">
    <citation type="submission" date="2019-03" db="EMBL/GenBank/DDBJ databases">
        <title>Genomic Encyclopedia of Type Strains, Phase III (KMG-III): the genomes of soil and plant-associated and newly described type strains.</title>
        <authorList>
            <person name="Whitman W."/>
        </authorList>
    </citation>
    <scope>NUCLEOTIDE SEQUENCE [LARGE SCALE GENOMIC DNA]</scope>
    <source>
        <strain evidence="3 4">VKM Ac-2573</strain>
    </source>
</reference>
<feature type="region of interest" description="Disordered" evidence="1">
    <location>
        <begin position="99"/>
        <end position="123"/>
    </location>
</feature>
<proteinExistence type="predicted"/>
<keyword evidence="2" id="KW-0472">Membrane</keyword>
<evidence type="ECO:0000256" key="2">
    <source>
        <dbReference type="SAM" id="Phobius"/>
    </source>
</evidence>
<comment type="caution">
    <text evidence="3">The sequence shown here is derived from an EMBL/GenBank/DDBJ whole genome shotgun (WGS) entry which is preliminary data.</text>
</comment>
<keyword evidence="2" id="KW-1133">Transmembrane helix</keyword>
<dbReference type="InterPro" id="IPR021449">
    <property type="entry name" value="DUF3099"/>
</dbReference>